<dbReference type="eggNOG" id="COG1028">
    <property type="taxonomic scope" value="Bacteria"/>
</dbReference>
<evidence type="ECO:0000313" key="5">
    <source>
        <dbReference type="Proteomes" id="UP000017862"/>
    </source>
</evidence>
<dbReference type="PRINTS" id="PR00080">
    <property type="entry name" value="SDRFAMILY"/>
</dbReference>
<organism evidence="4 5">
    <name type="scientific">Candidatus Liberibacter americanus str. Sao Paulo</name>
    <dbReference type="NCBI Taxonomy" id="1261131"/>
    <lineage>
        <taxon>Bacteria</taxon>
        <taxon>Pseudomonadati</taxon>
        <taxon>Pseudomonadota</taxon>
        <taxon>Alphaproteobacteria</taxon>
        <taxon>Hyphomicrobiales</taxon>
        <taxon>Rhizobiaceae</taxon>
        <taxon>Liberibacter</taxon>
    </lineage>
</organism>
<dbReference type="PANTHER" id="PTHR42901:SF1">
    <property type="entry name" value="ALCOHOL DEHYDROGENASE"/>
    <property type="match status" value="1"/>
</dbReference>
<keyword evidence="5" id="KW-1185">Reference proteome</keyword>
<comment type="similarity">
    <text evidence="1 3">Belongs to the short-chain dehydrogenases/reductases (SDR) family.</text>
</comment>
<evidence type="ECO:0000256" key="3">
    <source>
        <dbReference type="RuleBase" id="RU000363"/>
    </source>
</evidence>
<dbReference type="KEGG" id="lar:lam_340"/>
<dbReference type="GO" id="GO:0016491">
    <property type="term" value="F:oxidoreductase activity"/>
    <property type="evidence" value="ECO:0007669"/>
    <property type="project" value="UniProtKB-KW"/>
</dbReference>
<accession>U6B490</accession>
<dbReference type="CDD" id="cd05233">
    <property type="entry name" value="SDR_c"/>
    <property type="match status" value="1"/>
</dbReference>
<dbReference type="SUPFAM" id="SSF51735">
    <property type="entry name" value="NAD(P)-binding Rossmann-fold domains"/>
    <property type="match status" value="1"/>
</dbReference>
<evidence type="ECO:0000256" key="1">
    <source>
        <dbReference type="ARBA" id="ARBA00006484"/>
    </source>
</evidence>
<dbReference type="InterPro" id="IPR002347">
    <property type="entry name" value="SDR_fam"/>
</dbReference>
<keyword evidence="2" id="KW-0560">Oxidoreductase</keyword>
<dbReference type="InterPro" id="IPR020904">
    <property type="entry name" value="Sc_DH/Rdtase_CS"/>
</dbReference>
<proteinExistence type="inferred from homology"/>
<dbReference type="PATRIC" id="fig|1261131.3.peg.328"/>
<dbReference type="InterPro" id="IPR036291">
    <property type="entry name" value="NAD(P)-bd_dom_sf"/>
</dbReference>
<dbReference type="Proteomes" id="UP000017862">
    <property type="component" value="Chromosome"/>
</dbReference>
<evidence type="ECO:0000256" key="2">
    <source>
        <dbReference type="ARBA" id="ARBA00023002"/>
    </source>
</evidence>
<dbReference type="RefSeq" id="WP_007556970.1">
    <property type="nucleotide sequence ID" value="NC_022793.1"/>
</dbReference>
<dbReference type="Pfam" id="PF00106">
    <property type="entry name" value="adh_short"/>
    <property type="match status" value="1"/>
</dbReference>
<dbReference type="PROSITE" id="PS00061">
    <property type="entry name" value="ADH_SHORT"/>
    <property type="match status" value="1"/>
</dbReference>
<dbReference type="HOGENOM" id="CLU_010194_2_10_5"/>
<protein>
    <submittedName>
        <fullName evidence="4">Dehydrogenase</fullName>
    </submittedName>
</protein>
<dbReference type="EMBL" id="CP006604">
    <property type="protein sequence ID" value="AHA27710.1"/>
    <property type="molecule type" value="Genomic_DNA"/>
</dbReference>
<evidence type="ECO:0000313" key="4">
    <source>
        <dbReference type="EMBL" id="AHA27710.1"/>
    </source>
</evidence>
<gene>
    <name evidence="4" type="ORF">lam_340</name>
</gene>
<name>U6B490_9HYPH</name>
<dbReference type="PRINTS" id="PR00081">
    <property type="entry name" value="GDHRDH"/>
</dbReference>
<reference evidence="4 5" key="1">
    <citation type="journal article" date="2014" name="Mol. Plant Microbe Interact.">
        <title>The complete genome sequence of Candidatus Liberibacter americanus, associated with citrus Huanglongbing.</title>
        <authorList>
            <person name="Wulff N.A."/>
            <person name="Zhang S."/>
            <person name="Setubal J.C."/>
            <person name="Almeida N.F."/>
            <person name="Martins E.C."/>
            <person name="Harakava R."/>
            <person name="Kumar D."/>
            <person name="Rangel L.T."/>
            <person name="Foissac X."/>
            <person name="Bove J."/>
            <person name="Gabriel D.W."/>
        </authorList>
    </citation>
    <scope>NUCLEOTIDE SEQUENCE [LARGE SCALE GENOMIC DNA]</scope>
    <source>
        <strain evidence="4 5">Sao Paulo</strain>
    </source>
</reference>
<dbReference type="AlphaFoldDB" id="U6B490"/>
<sequence length="258" mass="28653">MINGKDNLSISNNVINSTKRIALITGASRGIGYYTALELAKSGAHVIACSRDVKQLDKLKNDINKIKKVVDLIAFDLRDTKSIDLTKTYIEQRWGKLDILIANAGILGPISPIWRIKKKSFEEILNVNIMTTWNLMRTFDPLLKKSKSSRAIILSSGAAHKCRPLWGGYSTSKAAIEALSRTWAKETSNTSLKVINVDPGPTRTAMRAQAMPSEDPNTIKHPQEVAKSILYLCDLKQITTGKLFSVQKNSFVECFNSE</sequence>
<dbReference type="Gene3D" id="3.40.50.720">
    <property type="entry name" value="NAD(P)-binding Rossmann-like Domain"/>
    <property type="match status" value="1"/>
</dbReference>
<dbReference type="STRING" id="1261131.lam_340"/>
<dbReference type="PANTHER" id="PTHR42901">
    <property type="entry name" value="ALCOHOL DEHYDROGENASE"/>
    <property type="match status" value="1"/>
</dbReference>